<feature type="signal peptide" evidence="1">
    <location>
        <begin position="1"/>
        <end position="18"/>
    </location>
</feature>
<sequence length="106" mass="11741">MNYLALLCLAAGIGVAQAANCHVDLAHPENSQLCTNSTLSCRDRNFTPYCHQVDNNPSHNMNGECTCERLCFVDDECRATSCPSRMTASCRDAYTNSIERFCICHT</sequence>
<comment type="caution">
    <text evidence="2">The sequence shown here is derived from an EMBL/GenBank/DDBJ whole genome shotgun (WGS) entry which is preliminary data.</text>
</comment>
<proteinExistence type="predicted"/>
<protein>
    <submittedName>
        <fullName evidence="2">Uncharacterized protein</fullName>
    </submittedName>
</protein>
<evidence type="ECO:0000256" key="1">
    <source>
        <dbReference type="SAM" id="SignalP"/>
    </source>
</evidence>
<reference evidence="2" key="1">
    <citation type="journal article" date="2019" name="bioRxiv">
        <title>The Genome of the Zebra Mussel, Dreissena polymorpha: A Resource for Invasive Species Research.</title>
        <authorList>
            <person name="McCartney M.A."/>
            <person name="Auch B."/>
            <person name="Kono T."/>
            <person name="Mallez S."/>
            <person name="Zhang Y."/>
            <person name="Obille A."/>
            <person name="Becker A."/>
            <person name="Abrahante J.E."/>
            <person name="Garbe J."/>
            <person name="Badalamenti J.P."/>
            <person name="Herman A."/>
            <person name="Mangelson H."/>
            <person name="Liachko I."/>
            <person name="Sullivan S."/>
            <person name="Sone E.D."/>
            <person name="Koren S."/>
            <person name="Silverstein K.A.T."/>
            <person name="Beckman K.B."/>
            <person name="Gohl D.M."/>
        </authorList>
    </citation>
    <scope>NUCLEOTIDE SEQUENCE</scope>
    <source>
        <strain evidence="2">Duluth1</strain>
        <tissue evidence="2">Whole animal</tissue>
    </source>
</reference>
<dbReference type="AlphaFoldDB" id="A0A9D4NNQ1"/>
<keyword evidence="3" id="KW-1185">Reference proteome</keyword>
<dbReference type="Proteomes" id="UP000828390">
    <property type="component" value="Unassembled WGS sequence"/>
</dbReference>
<accession>A0A9D4NNQ1</accession>
<dbReference type="EMBL" id="JAIWYP010000001">
    <property type="protein sequence ID" value="KAH3897219.1"/>
    <property type="molecule type" value="Genomic_DNA"/>
</dbReference>
<dbReference type="OrthoDB" id="10405704at2759"/>
<feature type="chain" id="PRO_5039655355" evidence="1">
    <location>
        <begin position="19"/>
        <end position="106"/>
    </location>
</feature>
<organism evidence="2 3">
    <name type="scientific">Dreissena polymorpha</name>
    <name type="common">Zebra mussel</name>
    <name type="synonym">Mytilus polymorpha</name>
    <dbReference type="NCBI Taxonomy" id="45954"/>
    <lineage>
        <taxon>Eukaryota</taxon>
        <taxon>Metazoa</taxon>
        <taxon>Spiralia</taxon>
        <taxon>Lophotrochozoa</taxon>
        <taxon>Mollusca</taxon>
        <taxon>Bivalvia</taxon>
        <taxon>Autobranchia</taxon>
        <taxon>Heteroconchia</taxon>
        <taxon>Euheterodonta</taxon>
        <taxon>Imparidentia</taxon>
        <taxon>Neoheterodontei</taxon>
        <taxon>Myida</taxon>
        <taxon>Dreissenoidea</taxon>
        <taxon>Dreissenidae</taxon>
        <taxon>Dreissena</taxon>
    </lineage>
</organism>
<reference evidence="2" key="2">
    <citation type="submission" date="2020-11" db="EMBL/GenBank/DDBJ databases">
        <authorList>
            <person name="McCartney M.A."/>
            <person name="Auch B."/>
            <person name="Kono T."/>
            <person name="Mallez S."/>
            <person name="Becker A."/>
            <person name="Gohl D.M."/>
            <person name="Silverstein K.A.T."/>
            <person name="Koren S."/>
            <person name="Bechman K.B."/>
            <person name="Herman A."/>
            <person name="Abrahante J.E."/>
            <person name="Garbe J."/>
        </authorList>
    </citation>
    <scope>NUCLEOTIDE SEQUENCE</scope>
    <source>
        <strain evidence="2">Duluth1</strain>
        <tissue evidence="2">Whole animal</tissue>
    </source>
</reference>
<keyword evidence="1" id="KW-0732">Signal</keyword>
<evidence type="ECO:0000313" key="2">
    <source>
        <dbReference type="EMBL" id="KAH3897219.1"/>
    </source>
</evidence>
<name>A0A9D4NNQ1_DREPO</name>
<evidence type="ECO:0000313" key="3">
    <source>
        <dbReference type="Proteomes" id="UP000828390"/>
    </source>
</evidence>
<gene>
    <name evidence="2" type="ORF">DPMN_021405</name>
</gene>